<feature type="domain" description="Phosphorylated adapter RNA export protein RNA-binding" evidence="1">
    <location>
        <begin position="20"/>
        <end position="90"/>
    </location>
</feature>
<evidence type="ECO:0000259" key="1">
    <source>
        <dbReference type="Pfam" id="PF10258"/>
    </source>
</evidence>
<dbReference type="HOGENOM" id="CLU_1910171_0_0_1"/>
<dbReference type="GeneID" id="5006050"/>
<sequence length="133" mass="14901">MLDVDDPTRVEMREEDFKCAERVAATIEEPKRHLMRRLARAFGGDAMDAALRETLRIEREGGSKYEAGATGSGIWRRRTKAGCFLWVFKRAHGGAKLEAALRESKAVDKALRARRRGEFGRRGGARGRGRGRG</sequence>
<evidence type="ECO:0000313" key="3">
    <source>
        <dbReference type="Proteomes" id="UP000001568"/>
    </source>
</evidence>
<dbReference type="AlphaFoldDB" id="A4S967"/>
<dbReference type="InterPro" id="IPR038092">
    <property type="entry name" value="PHAX_RNA-binding_sf"/>
</dbReference>
<evidence type="ECO:0000313" key="2">
    <source>
        <dbReference type="EMBL" id="ABP00304.1"/>
    </source>
</evidence>
<keyword evidence="3" id="KW-1185">Reference proteome</keyword>
<organism evidence="2 3">
    <name type="scientific">Ostreococcus lucimarinus (strain CCE9901)</name>
    <dbReference type="NCBI Taxonomy" id="436017"/>
    <lineage>
        <taxon>Eukaryota</taxon>
        <taxon>Viridiplantae</taxon>
        <taxon>Chlorophyta</taxon>
        <taxon>Mamiellophyceae</taxon>
        <taxon>Mamiellales</taxon>
        <taxon>Bathycoccaceae</taxon>
        <taxon>Ostreococcus</taxon>
    </lineage>
</organism>
<dbReference type="Gene3D" id="1.10.10.1440">
    <property type="entry name" value="PHAX RNA-binding domain"/>
    <property type="match status" value="1"/>
</dbReference>
<dbReference type="OrthoDB" id="20573at2759"/>
<dbReference type="EMBL" id="CP000596">
    <property type="protein sequence ID" value="ABP00304.1"/>
    <property type="molecule type" value="Genomic_DNA"/>
</dbReference>
<gene>
    <name evidence="2" type="ORF">OSTLU_28094</name>
</gene>
<dbReference type="InterPro" id="IPR019385">
    <property type="entry name" value="PHAX_RNA-binding_domain"/>
</dbReference>
<reference evidence="2 3" key="1">
    <citation type="journal article" date="2007" name="Proc. Natl. Acad. Sci. U.S.A.">
        <title>The tiny eukaryote Ostreococcus provides genomic insights into the paradox of plankton speciation.</title>
        <authorList>
            <person name="Palenik B."/>
            <person name="Grimwood J."/>
            <person name="Aerts A."/>
            <person name="Rouze P."/>
            <person name="Salamov A."/>
            <person name="Putnam N."/>
            <person name="Dupont C."/>
            <person name="Jorgensen R."/>
            <person name="Derelle E."/>
            <person name="Rombauts S."/>
            <person name="Zhou K."/>
            <person name="Otillar R."/>
            <person name="Merchant S.S."/>
            <person name="Podell S."/>
            <person name="Gaasterland T."/>
            <person name="Napoli C."/>
            <person name="Gendler K."/>
            <person name="Manuell A."/>
            <person name="Tai V."/>
            <person name="Vallon O."/>
            <person name="Piganeau G."/>
            <person name="Jancek S."/>
            <person name="Heijde M."/>
            <person name="Jabbari K."/>
            <person name="Bowler C."/>
            <person name="Lohr M."/>
            <person name="Robbens S."/>
            <person name="Werner G."/>
            <person name="Dubchak I."/>
            <person name="Pazour G.J."/>
            <person name="Ren Q."/>
            <person name="Paulsen I."/>
            <person name="Delwiche C."/>
            <person name="Schmutz J."/>
            <person name="Rokhsar D."/>
            <person name="Van de Peer Y."/>
            <person name="Moreau H."/>
            <person name="Grigoriev I.V."/>
        </authorList>
    </citation>
    <scope>NUCLEOTIDE SEQUENCE [LARGE SCALE GENOMIC DNA]</scope>
    <source>
        <strain evidence="2 3">CCE9901</strain>
    </source>
</reference>
<dbReference type="Proteomes" id="UP000001568">
    <property type="component" value="Chromosome 16"/>
</dbReference>
<dbReference type="KEGG" id="olu:OSTLU_28094"/>
<dbReference type="RefSeq" id="XP_001422010.1">
    <property type="nucleotide sequence ID" value="XM_001421973.1"/>
</dbReference>
<accession>A4S967</accession>
<dbReference type="Gramene" id="ABP00304">
    <property type="protein sequence ID" value="ABP00304"/>
    <property type="gene ID" value="OSTLU_28094"/>
</dbReference>
<protein>
    <recommendedName>
        <fullName evidence="1">Phosphorylated adapter RNA export protein RNA-binding domain-containing protein</fullName>
    </recommendedName>
</protein>
<dbReference type="Pfam" id="PF10258">
    <property type="entry name" value="PHAX_RNA-bd"/>
    <property type="match status" value="1"/>
</dbReference>
<name>A4S967_OSTLU</name>
<proteinExistence type="predicted"/>
<dbReference type="STRING" id="436017.A4S967"/>